<gene>
    <name evidence="2" type="ORF">E1283_12650</name>
</gene>
<proteinExistence type="predicted"/>
<accession>A0A4R4TK03</accession>
<name>A0A4R4TK03_9ACTN</name>
<keyword evidence="3" id="KW-1185">Reference proteome</keyword>
<protein>
    <submittedName>
        <fullName evidence="2">Uncharacterized protein</fullName>
    </submittedName>
</protein>
<reference evidence="2 3" key="1">
    <citation type="submission" date="2019-03" db="EMBL/GenBank/DDBJ databases">
        <title>Draft genome sequences of novel Actinobacteria.</title>
        <authorList>
            <person name="Sahin N."/>
            <person name="Ay H."/>
            <person name="Saygin H."/>
        </authorList>
    </citation>
    <scope>NUCLEOTIDE SEQUENCE [LARGE SCALE GENOMIC DNA]</scope>
    <source>
        <strain evidence="2 3">DSM 41900</strain>
    </source>
</reference>
<organism evidence="2 3">
    <name type="scientific">Streptomyces hainanensis</name>
    <dbReference type="NCBI Taxonomy" id="402648"/>
    <lineage>
        <taxon>Bacteria</taxon>
        <taxon>Bacillati</taxon>
        <taxon>Actinomycetota</taxon>
        <taxon>Actinomycetes</taxon>
        <taxon>Kitasatosporales</taxon>
        <taxon>Streptomycetaceae</taxon>
        <taxon>Streptomyces</taxon>
    </lineage>
</organism>
<feature type="region of interest" description="Disordered" evidence="1">
    <location>
        <begin position="1"/>
        <end position="29"/>
    </location>
</feature>
<sequence>MGGSPDGAFGGLVPGPPARGGAARAGGACGASAGAFAPYGPVGADRAPGAADPLDGVADWGPINTAAGVLQLVPV</sequence>
<dbReference type="Proteomes" id="UP000295345">
    <property type="component" value="Unassembled WGS sequence"/>
</dbReference>
<dbReference type="EMBL" id="SMKI01000109">
    <property type="protein sequence ID" value="TDC75363.1"/>
    <property type="molecule type" value="Genomic_DNA"/>
</dbReference>
<evidence type="ECO:0000256" key="1">
    <source>
        <dbReference type="SAM" id="MobiDB-lite"/>
    </source>
</evidence>
<feature type="non-terminal residue" evidence="2">
    <location>
        <position position="75"/>
    </location>
</feature>
<evidence type="ECO:0000313" key="3">
    <source>
        <dbReference type="Proteomes" id="UP000295345"/>
    </source>
</evidence>
<feature type="compositionally biased region" description="Gly residues" evidence="1">
    <location>
        <begin position="1"/>
        <end position="13"/>
    </location>
</feature>
<dbReference type="AlphaFoldDB" id="A0A4R4TK03"/>
<comment type="caution">
    <text evidence="2">The sequence shown here is derived from an EMBL/GenBank/DDBJ whole genome shotgun (WGS) entry which is preliminary data.</text>
</comment>
<evidence type="ECO:0000313" key="2">
    <source>
        <dbReference type="EMBL" id="TDC75363.1"/>
    </source>
</evidence>